<reference evidence="1 2" key="1">
    <citation type="submission" date="2016-02" db="EMBL/GenBank/DDBJ databases">
        <title>Paenibacillus sp. LPB0068, isolated from Crassostrea gigas.</title>
        <authorList>
            <person name="Shin S.-K."/>
            <person name="Yi H."/>
        </authorList>
    </citation>
    <scope>NUCLEOTIDE SEQUENCE [LARGE SCALE GENOMIC DNA]</scope>
    <source>
        <strain evidence="1 2">LPB0068</strain>
    </source>
</reference>
<sequence>MLCDVIAITAQPRKTERRISNILVDLVLLFRSTPSIVNSNKSVSIRKNAAIEDDLKQIQEAKEAFARGEGIDLKDVIDELTQLRFIKRRSSI</sequence>
<keyword evidence="2" id="KW-1185">Reference proteome</keyword>
<dbReference type="AlphaFoldDB" id="A0A167BVU7"/>
<gene>
    <name evidence="1" type="ORF">PNBC_16535</name>
</gene>
<dbReference type="OrthoDB" id="2627752at2"/>
<dbReference type="RefSeq" id="WP_068660066.1">
    <property type="nucleotide sequence ID" value="NZ_CP017770.1"/>
</dbReference>
<accession>A0A167BVU7</accession>
<dbReference type="KEGG" id="pcx:LPB68_10090"/>
<dbReference type="EMBL" id="LSFN01000035">
    <property type="protein sequence ID" value="OAB72500.1"/>
    <property type="molecule type" value="Genomic_DNA"/>
</dbReference>
<name>A0A167BVU7_9BACL</name>
<protein>
    <submittedName>
        <fullName evidence="1">Uncharacterized protein</fullName>
    </submittedName>
</protein>
<evidence type="ECO:0000313" key="1">
    <source>
        <dbReference type="EMBL" id="OAB72500.1"/>
    </source>
</evidence>
<comment type="caution">
    <text evidence="1">The sequence shown here is derived from an EMBL/GenBank/DDBJ whole genome shotgun (WGS) entry which is preliminary data.</text>
</comment>
<dbReference type="Proteomes" id="UP000077134">
    <property type="component" value="Unassembled WGS sequence"/>
</dbReference>
<evidence type="ECO:0000313" key="2">
    <source>
        <dbReference type="Proteomes" id="UP000077134"/>
    </source>
</evidence>
<proteinExistence type="predicted"/>
<organism evidence="1 2">
    <name type="scientific">Paenibacillus crassostreae</name>
    <dbReference type="NCBI Taxonomy" id="1763538"/>
    <lineage>
        <taxon>Bacteria</taxon>
        <taxon>Bacillati</taxon>
        <taxon>Bacillota</taxon>
        <taxon>Bacilli</taxon>
        <taxon>Bacillales</taxon>
        <taxon>Paenibacillaceae</taxon>
        <taxon>Paenibacillus</taxon>
    </lineage>
</organism>